<sequence>MIATRKPLLPKSSPGPFVIQGPPKDDTAEKYILTIVDLYEKLSKLPKLDPSPEVNSIFGKLVSVCAETPSEAIAEKVITDLRIVKITPHLRQLCSDGECRLEAYWAEKIGHFKLESQVNKALLEFPYYSNYVDLTKMELYALFSMSPVKPRSFAFIGSGPLPLTSLCIADIINKEASSSGAPIRIHNIDRDQQAISLSSSLCQKLGRRARSLTFQCTEAVEERSRQDLKAFDVVYLAALVGSTKAQKQEIISDVAGRMRPGAFLVLRSAHSLRSLLYPIIDAATDLRNSNLEPLLAVHPYNHIVNSVIIARVTAA</sequence>
<dbReference type="Gene3D" id="3.40.50.150">
    <property type="entry name" value="Vaccinia Virus protein VP39"/>
    <property type="match status" value="1"/>
</dbReference>
<dbReference type="SUPFAM" id="SSF53335">
    <property type="entry name" value="S-adenosyl-L-methionine-dependent methyltransferases"/>
    <property type="match status" value="1"/>
</dbReference>
<comment type="caution">
    <text evidence="4">The sequence shown here is derived from an EMBL/GenBank/DDBJ whole genome shotgun (WGS) entry which is preliminary data.</text>
</comment>
<reference evidence="4 5" key="1">
    <citation type="submission" date="2024-02" db="EMBL/GenBank/DDBJ databases">
        <title>Discinaceae phylogenomics.</title>
        <authorList>
            <person name="Dirks A.C."/>
            <person name="James T.Y."/>
        </authorList>
    </citation>
    <scope>NUCLEOTIDE SEQUENCE [LARGE SCALE GENOMIC DNA]</scope>
    <source>
        <strain evidence="4 5">ACD0624</strain>
    </source>
</reference>
<gene>
    <name evidence="4" type="ORF">Q9L58_003242</name>
</gene>
<comment type="similarity">
    <text evidence="1">Belongs to the nicotianamine synthase (NAS)-like family.</text>
</comment>
<protein>
    <recommendedName>
        <fullName evidence="6">Nicotianamine synthase</fullName>
    </recommendedName>
</protein>
<accession>A0ABR3GP42</accession>
<evidence type="ECO:0000313" key="5">
    <source>
        <dbReference type="Proteomes" id="UP001447188"/>
    </source>
</evidence>
<dbReference type="PROSITE" id="PS51142">
    <property type="entry name" value="NAS"/>
    <property type="match status" value="1"/>
</dbReference>
<evidence type="ECO:0000256" key="2">
    <source>
        <dbReference type="ARBA" id="ARBA00022679"/>
    </source>
</evidence>
<dbReference type="Pfam" id="PF03059">
    <property type="entry name" value="NAS"/>
    <property type="match status" value="1"/>
</dbReference>
<evidence type="ECO:0000256" key="1">
    <source>
        <dbReference type="ARBA" id="ARBA00007009"/>
    </source>
</evidence>
<dbReference type="InterPro" id="IPR004298">
    <property type="entry name" value="Nicotian_synth"/>
</dbReference>
<evidence type="ECO:0000313" key="4">
    <source>
        <dbReference type="EMBL" id="KAL0637682.1"/>
    </source>
</evidence>
<dbReference type="Proteomes" id="UP001447188">
    <property type="component" value="Unassembled WGS sequence"/>
</dbReference>
<proteinExistence type="inferred from homology"/>
<keyword evidence="3" id="KW-0949">S-adenosyl-L-methionine</keyword>
<evidence type="ECO:0000256" key="3">
    <source>
        <dbReference type="ARBA" id="ARBA00022691"/>
    </source>
</evidence>
<keyword evidence="5" id="KW-1185">Reference proteome</keyword>
<dbReference type="EMBL" id="JBBBZM010000031">
    <property type="protein sequence ID" value="KAL0637682.1"/>
    <property type="molecule type" value="Genomic_DNA"/>
</dbReference>
<dbReference type="PANTHER" id="PTHR32266">
    <property type="entry name" value="NICOTIANAMINE SYNTHASE 3"/>
    <property type="match status" value="1"/>
</dbReference>
<evidence type="ECO:0008006" key="6">
    <source>
        <dbReference type="Google" id="ProtNLM"/>
    </source>
</evidence>
<name>A0ABR3GP42_9PEZI</name>
<dbReference type="PANTHER" id="PTHR32266:SF12">
    <property type="entry name" value="NICOTIANAMINE SYNTHASE 3"/>
    <property type="match status" value="1"/>
</dbReference>
<dbReference type="InterPro" id="IPR029063">
    <property type="entry name" value="SAM-dependent_MTases_sf"/>
</dbReference>
<keyword evidence="2" id="KW-0808">Transferase</keyword>
<organism evidence="4 5">
    <name type="scientific">Discina gigas</name>
    <dbReference type="NCBI Taxonomy" id="1032678"/>
    <lineage>
        <taxon>Eukaryota</taxon>
        <taxon>Fungi</taxon>
        <taxon>Dikarya</taxon>
        <taxon>Ascomycota</taxon>
        <taxon>Pezizomycotina</taxon>
        <taxon>Pezizomycetes</taxon>
        <taxon>Pezizales</taxon>
        <taxon>Discinaceae</taxon>
        <taxon>Discina</taxon>
    </lineage>
</organism>